<dbReference type="GO" id="GO:0005886">
    <property type="term" value="C:plasma membrane"/>
    <property type="evidence" value="ECO:0007669"/>
    <property type="project" value="UniProtKB-SubCell"/>
</dbReference>
<keyword evidence="5 8" id="KW-0812">Transmembrane</keyword>
<dbReference type="EMBL" id="CAJQUM010000001">
    <property type="protein sequence ID" value="CAG4884218.1"/>
    <property type="molecule type" value="Genomic_DNA"/>
</dbReference>
<keyword evidence="6 8" id="KW-1133">Transmembrane helix</keyword>
<comment type="caution">
    <text evidence="9">The sequence shown here is derived from an EMBL/GenBank/DDBJ whole genome shotgun (WGS) entry which is preliminary data.</text>
</comment>
<comment type="subcellular location">
    <subcellularLocation>
        <location evidence="1 8">Cell membrane</location>
        <topology evidence="1 8">Multi-pass membrane protein</topology>
    </subcellularLocation>
</comment>
<evidence type="ECO:0000256" key="8">
    <source>
        <dbReference type="RuleBase" id="RU363041"/>
    </source>
</evidence>
<dbReference type="InterPro" id="IPR052017">
    <property type="entry name" value="TSUP"/>
</dbReference>
<dbReference type="AlphaFoldDB" id="A0A916J696"/>
<evidence type="ECO:0000313" key="10">
    <source>
        <dbReference type="Proteomes" id="UP000742786"/>
    </source>
</evidence>
<evidence type="ECO:0000256" key="3">
    <source>
        <dbReference type="ARBA" id="ARBA00022448"/>
    </source>
</evidence>
<accession>A0A916J696</accession>
<name>A0A916J696_9PROT</name>
<feature type="transmembrane region" description="Helical" evidence="8">
    <location>
        <begin position="140"/>
        <end position="166"/>
    </location>
</feature>
<dbReference type="PANTHER" id="PTHR30269:SF0">
    <property type="entry name" value="MEMBRANE TRANSPORTER PROTEIN YFCA-RELATED"/>
    <property type="match status" value="1"/>
</dbReference>
<gene>
    <name evidence="9" type="ORF">GTOL_12101</name>
</gene>
<sequence>MSATSDLIFLAIAALGAGFVDAVAGGGGLIQLPALFVTLPGEVPATLFGINKGSSVFGTLNAAWRYSRRIALSWHVLLPASAAALLCGYMGAAAVGWIPKAAMRPLVLLLLLGVWLYTWLRPGFGKSSGRMPTRPLLPALAVGGLLGFYDGFFGPGTGSFLIFAFVRVFGLDFLAASASAKFVNALTNIAALAWFIPHGQIVWPLVVVMALCNVGGATLGSRLALKHGSGFVRVIFLLVVGALILRLGIDMVG</sequence>
<keyword evidence="7 8" id="KW-0472">Membrane</keyword>
<evidence type="ECO:0000256" key="4">
    <source>
        <dbReference type="ARBA" id="ARBA00022475"/>
    </source>
</evidence>
<feature type="transmembrane region" description="Helical" evidence="8">
    <location>
        <begin position="201"/>
        <end position="219"/>
    </location>
</feature>
<dbReference type="RefSeq" id="WP_220636090.1">
    <property type="nucleotide sequence ID" value="NZ_CAJQUM010000001.1"/>
</dbReference>
<protein>
    <recommendedName>
        <fullName evidence="8">Probable membrane transporter protein</fullName>
    </recommendedName>
</protein>
<keyword evidence="10" id="KW-1185">Reference proteome</keyword>
<evidence type="ECO:0000256" key="1">
    <source>
        <dbReference type="ARBA" id="ARBA00004651"/>
    </source>
</evidence>
<feature type="transmembrane region" description="Helical" evidence="8">
    <location>
        <begin position="173"/>
        <end position="195"/>
    </location>
</feature>
<dbReference type="Proteomes" id="UP000742786">
    <property type="component" value="Unassembled WGS sequence"/>
</dbReference>
<proteinExistence type="inferred from homology"/>
<evidence type="ECO:0000256" key="7">
    <source>
        <dbReference type="ARBA" id="ARBA00023136"/>
    </source>
</evidence>
<organism evidence="9 10">
    <name type="scientific">Georgfuchsia toluolica</name>
    <dbReference type="NCBI Taxonomy" id="424218"/>
    <lineage>
        <taxon>Bacteria</taxon>
        <taxon>Pseudomonadati</taxon>
        <taxon>Pseudomonadota</taxon>
        <taxon>Betaproteobacteria</taxon>
        <taxon>Nitrosomonadales</taxon>
        <taxon>Sterolibacteriaceae</taxon>
        <taxon>Georgfuchsia</taxon>
    </lineage>
</organism>
<evidence type="ECO:0000256" key="5">
    <source>
        <dbReference type="ARBA" id="ARBA00022692"/>
    </source>
</evidence>
<evidence type="ECO:0000256" key="6">
    <source>
        <dbReference type="ARBA" id="ARBA00022989"/>
    </source>
</evidence>
<evidence type="ECO:0000313" key="9">
    <source>
        <dbReference type="EMBL" id="CAG4884218.1"/>
    </source>
</evidence>
<feature type="transmembrane region" description="Helical" evidence="8">
    <location>
        <begin position="231"/>
        <end position="249"/>
    </location>
</feature>
<dbReference type="InterPro" id="IPR002781">
    <property type="entry name" value="TM_pro_TauE-like"/>
</dbReference>
<reference evidence="9" key="1">
    <citation type="submission" date="2021-04" db="EMBL/GenBank/DDBJ databases">
        <authorList>
            <person name="Hornung B."/>
        </authorList>
    </citation>
    <scope>NUCLEOTIDE SEQUENCE</scope>
    <source>
        <strain evidence="9">G5G6</strain>
    </source>
</reference>
<dbReference type="Pfam" id="PF01925">
    <property type="entry name" value="TauE"/>
    <property type="match status" value="1"/>
</dbReference>
<keyword evidence="4 8" id="KW-1003">Cell membrane</keyword>
<keyword evidence="3" id="KW-0813">Transport</keyword>
<feature type="transmembrane region" description="Helical" evidence="8">
    <location>
        <begin position="102"/>
        <end position="120"/>
    </location>
</feature>
<comment type="similarity">
    <text evidence="2 8">Belongs to the 4-toluene sulfonate uptake permease (TSUP) (TC 2.A.102) family.</text>
</comment>
<dbReference type="PANTHER" id="PTHR30269">
    <property type="entry name" value="TRANSMEMBRANE PROTEIN YFCA"/>
    <property type="match status" value="1"/>
</dbReference>
<evidence type="ECO:0000256" key="2">
    <source>
        <dbReference type="ARBA" id="ARBA00009142"/>
    </source>
</evidence>
<feature type="transmembrane region" description="Helical" evidence="8">
    <location>
        <begin position="74"/>
        <end position="95"/>
    </location>
</feature>